<evidence type="ECO:0000256" key="1">
    <source>
        <dbReference type="ARBA" id="ARBA00004651"/>
    </source>
</evidence>
<dbReference type="PROSITE" id="PS50262">
    <property type="entry name" value="G_PROTEIN_RECEP_F1_2"/>
    <property type="match status" value="1"/>
</dbReference>
<dbReference type="GO" id="GO:0042277">
    <property type="term" value="F:peptide binding"/>
    <property type="evidence" value="ECO:0007669"/>
    <property type="project" value="TreeGrafter"/>
</dbReference>
<dbReference type="OrthoDB" id="10296438at2759"/>
<dbReference type="OMA" id="HYLYNIS"/>
<feature type="transmembrane region" description="Helical" evidence="7">
    <location>
        <begin position="205"/>
        <end position="227"/>
    </location>
</feature>
<evidence type="ECO:0000256" key="7">
    <source>
        <dbReference type="SAM" id="Phobius"/>
    </source>
</evidence>
<feature type="transmembrane region" description="Helical" evidence="7">
    <location>
        <begin position="152"/>
        <end position="171"/>
    </location>
</feature>
<dbReference type="InterPro" id="IPR017452">
    <property type="entry name" value="GPCR_Rhodpsn_7TM"/>
</dbReference>
<feature type="transmembrane region" description="Helical" evidence="7">
    <location>
        <begin position="31"/>
        <end position="57"/>
    </location>
</feature>
<dbReference type="GeneID" id="129924839"/>
<dbReference type="SUPFAM" id="SSF81321">
    <property type="entry name" value="Family A G protein-coupled receptor-like"/>
    <property type="match status" value="1"/>
</dbReference>
<evidence type="ECO:0000313" key="10">
    <source>
        <dbReference type="RefSeq" id="XP_055878115.1"/>
    </source>
</evidence>
<feature type="transmembrane region" description="Helical" evidence="7">
    <location>
        <begin position="69"/>
        <end position="90"/>
    </location>
</feature>
<feature type="transmembrane region" description="Helical" evidence="7">
    <location>
        <begin position="298"/>
        <end position="322"/>
    </location>
</feature>
<dbReference type="Proteomes" id="UP001165740">
    <property type="component" value="Chromosome 2"/>
</dbReference>
<feature type="transmembrane region" description="Helical" evidence="7">
    <location>
        <begin position="106"/>
        <end position="131"/>
    </location>
</feature>
<accession>A0A9W2ZT12</accession>
<keyword evidence="3 7" id="KW-0812">Transmembrane</keyword>
<evidence type="ECO:0000256" key="4">
    <source>
        <dbReference type="ARBA" id="ARBA00022989"/>
    </source>
</evidence>
<evidence type="ECO:0000256" key="3">
    <source>
        <dbReference type="ARBA" id="ARBA00022692"/>
    </source>
</evidence>
<organism evidence="9 10">
    <name type="scientific">Biomphalaria glabrata</name>
    <name type="common">Bloodfluke planorb</name>
    <name type="synonym">Freshwater snail</name>
    <dbReference type="NCBI Taxonomy" id="6526"/>
    <lineage>
        <taxon>Eukaryota</taxon>
        <taxon>Metazoa</taxon>
        <taxon>Spiralia</taxon>
        <taxon>Lophotrochozoa</taxon>
        <taxon>Mollusca</taxon>
        <taxon>Gastropoda</taxon>
        <taxon>Heterobranchia</taxon>
        <taxon>Euthyneura</taxon>
        <taxon>Panpulmonata</taxon>
        <taxon>Hygrophila</taxon>
        <taxon>Lymnaeoidea</taxon>
        <taxon>Planorbidae</taxon>
        <taxon>Biomphalaria</taxon>
    </lineage>
</organism>
<proteinExistence type="predicted"/>
<dbReference type="GO" id="GO:0008528">
    <property type="term" value="F:G protein-coupled peptide receptor activity"/>
    <property type="evidence" value="ECO:0007669"/>
    <property type="project" value="InterPro"/>
</dbReference>
<comment type="subcellular location">
    <subcellularLocation>
        <location evidence="1">Cell membrane</location>
        <topology evidence="1">Multi-pass membrane protein</topology>
    </subcellularLocation>
</comment>
<keyword evidence="6" id="KW-0675">Receptor</keyword>
<gene>
    <name evidence="10" type="primary">LOC129924839</name>
</gene>
<dbReference type="GO" id="GO:0005886">
    <property type="term" value="C:plasma membrane"/>
    <property type="evidence" value="ECO:0007669"/>
    <property type="project" value="UniProtKB-SubCell"/>
</dbReference>
<evidence type="ECO:0000256" key="5">
    <source>
        <dbReference type="ARBA" id="ARBA00023136"/>
    </source>
</evidence>
<reference evidence="10" key="1">
    <citation type="submission" date="2025-08" db="UniProtKB">
        <authorList>
            <consortium name="RefSeq"/>
        </authorList>
    </citation>
    <scope>IDENTIFICATION</scope>
</reference>
<protein>
    <submittedName>
        <fullName evidence="10">Neuropeptides capa receptor-like</fullName>
    </submittedName>
</protein>
<sequence length="342" mass="39269">MEEVDELLNISVYKRLISTVNDNVNDFDLDIIVITIPTTLVVMLDLMSNMINILVFAAQGLETSVNISLFTISLMDLVRIVFLLISIFYLKPFADFMEVPESLFEVFYVTVASPLGSAIRITLHITVYIAIERCLCVVFPIKIKRIITRKTTVCIILAIIGLNGVTLYPIYSVYSLSWDFYFLRNSSGDGSDFLKNWSETIENTFLFHSMLIVSGLGTLVVCTALLVDQYTRRSDWRKTAARHFGDRRKCLSARDRKTMKLVVVIATLLIVCFTPTVVDSMIVILTPDYYFWEGYSSLFHYLYNISLLCLSINSTLNMFIYYKMSSRYRNTFKELFCSKLCL</sequence>
<dbReference type="InterPro" id="IPR000276">
    <property type="entry name" value="GPCR_Rhodpsn"/>
</dbReference>
<name>A0A9W2ZT12_BIOGL</name>
<keyword evidence="2" id="KW-1003">Cell membrane</keyword>
<keyword evidence="5 7" id="KW-0472">Membrane</keyword>
<dbReference type="RefSeq" id="XP_055878115.1">
    <property type="nucleotide sequence ID" value="XM_056022140.1"/>
</dbReference>
<dbReference type="AlphaFoldDB" id="A0A9W2ZT12"/>
<feature type="transmembrane region" description="Helical" evidence="7">
    <location>
        <begin position="261"/>
        <end position="286"/>
    </location>
</feature>
<dbReference type="PANTHER" id="PTHR24241">
    <property type="entry name" value="NEUROPEPTIDE RECEPTOR-RELATED G-PROTEIN COUPLED RECEPTOR"/>
    <property type="match status" value="1"/>
</dbReference>
<feature type="domain" description="G-protein coupled receptors family 1 profile" evidence="8">
    <location>
        <begin position="48"/>
        <end position="321"/>
    </location>
</feature>
<evidence type="ECO:0000256" key="2">
    <source>
        <dbReference type="ARBA" id="ARBA00022475"/>
    </source>
</evidence>
<dbReference type="Pfam" id="PF10324">
    <property type="entry name" value="7TM_GPCR_Srw"/>
    <property type="match status" value="1"/>
</dbReference>
<dbReference type="PRINTS" id="PR00237">
    <property type="entry name" value="GPCRRHODOPSN"/>
</dbReference>
<evidence type="ECO:0000313" key="9">
    <source>
        <dbReference type="Proteomes" id="UP001165740"/>
    </source>
</evidence>
<dbReference type="Gene3D" id="1.20.1070.10">
    <property type="entry name" value="Rhodopsin 7-helix transmembrane proteins"/>
    <property type="match status" value="1"/>
</dbReference>
<keyword evidence="9" id="KW-1185">Reference proteome</keyword>
<dbReference type="InterPro" id="IPR019427">
    <property type="entry name" value="7TM_GPCR_serpentine_rcpt_Srw"/>
</dbReference>
<evidence type="ECO:0000256" key="6">
    <source>
        <dbReference type="ARBA" id="ARBA00023170"/>
    </source>
</evidence>
<evidence type="ECO:0000259" key="8">
    <source>
        <dbReference type="PROSITE" id="PS50262"/>
    </source>
</evidence>
<dbReference type="PANTHER" id="PTHR24241:SF76">
    <property type="entry name" value="NEUROPEPTIDE SIFAMIDE RECEPTOR"/>
    <property type="match status" value="1"/>
</dbReference>
<keyword evidence="4 7" id="KW-1133">Transmembrane helix</keyword>
<dbReference type="GO" id="GO:0032870">
    <property type="term" value="P:cellular response to hormone stimulus"/>
    <property type="evidence" value="ECO:0007669"/>
    <property type="project" value="TreeGrafter"/>
</dbReference>